<feature type="region of interest" description="Disordered" evidence="1">
    <location>
        <begin position="20"/>
        <end position="71"/>
    </location>
</feature>
<proteinExistence type="predicted"/>
<dbReference type="Proteomes" id="UP000830375">
    <property type="component" value="Unassembled WGS sequence"/>
</dbReference>
<accession>A0ABQ8L7E3</accession>
<name>A0ABQ8L7E3_LABRO</name>
<organism evidence="2 3">
    <name type="scientific">Labeo rohita</name>
    <name type="common">Indian major carp</name>
    <name type="synonym">Cyprinus rohita</name>
    <dbReference type="NCBI Taxonomy" id="84645"/>
    <lineage>
        <taxon>Eukaryota</taxon>
        <taxon>Metazoa</taxon>
        <taxon>Chordata</taxon>
        <taxon>Craniata</taxon>
        <taxon>Vertebrata</taxon>
        <taxon>Euteleostomi</taxon>
        <taxon>Actinopterygii</taxon>
        <taxon>Neopterygii</taxon>
        <taxon>Teleostei</taxon>
        <taxon>Ostariophysi</taxon>
        <taxon>Cypriniformes</taxon>
        <taxon>Cyprinidae</taxon>
        <taxon>Labeoninae</taxon>
        <taxon>Labeonini</taxon>
        <taxon>Labeo</taxon>
    </lineage>
</organism>
<reference evidence="2 3" key="1">
    <citation type="submission" date="2022-01" db="EMBL/GenBank/DDBJ databases">
        <title>A high-quality chromosome-level genome assembly of rohu carp, Labeo rohita.</title>
        <authorList>
            <person name="Arick M.A. II"/>
            <person name="Hsu C.-Y."/>
            <person name="Magbanua Z."/>
            <person name="Pechanova O."/>
            <person name="Grover C."/>
            <person name="Miller E."/>
            <person name="Thrash A."/>
            <person name="Ezzel L."/>
            <person name="Alam S."/>
            <person name="Benzie J."/>
            <person name="Hamilton M."/>
            <person name="Karsi A."/>
            <person name="Lawrence M.L."/>
            <person name="Peterson D.G."/>
        </authorList>
    </citation>
    <scope>NUCLEOTIDE SEQUENCE [LARGE SCALE GENOMIC DNA]</scope>
    <source>
        <strain evidence="3">BAU-BD-2019</strain>
        <tissue evidence="2">Blood</tissue>
    </source>
</reference>
<protein>
    <submittedName>
        <fullName evidence="2">DNA polymerase III subunit alpha</fullName>
    </submittedName>
</protein>
<evidence type="ECO:0000313" key="3">
    <source>
        <dbReference type="Proteomes" id="UP000830375"/>
    </source>
</evidence>
<evidence type="ECO:0000256" key="1">
    <source>
        <dbReference type="SAM" id="MobiDB-lite"/>
    </source>
</evidence>
<comment type="caution">
    <text evidence="2">The sequence shown here is derived from an EMBL/GenBank/DDBJ whole genome shotgun (WGS) entry which is preliminary data.</text>
</comment>
<sequence>MKEKDRVFLLDAPLEPSGLFGDSQLCRQQVPGGSQAGGSVPAVPASPYSKFRSRVLAPRGPRPQEGSPYREERVAPHYTEVSLLSLPVLQGTAASSELTSQISPPEDVAEPGCSPPPLWVSRTVSSAVSCRSAVTGLRASSAVNIRGQPRVAEVETLLRKKAIEVVPPHHRESGFYSRYFIVPKKDFPEGKPAPHDQGHAPRSTCLRHVEEAVVLKSRPGIGSSLPPRLSSDRCIPHRMGAVMSGHSARGLSRQGPRPGEWMLHPEVVKQIWEIFVYPAPLGLDAMVQTWLRRRLYAFPPIALLPGVLDRVRRDGVSVLLVAPYWPGRVWFLDLISLLDGSSWEIPVRRDLLSQAQGTILHPRPELWKLWVRGHSS</sequence>
<dbReference type="EMBL" id="JACTAM010001038">
    <property type="protein sequence ID" value="KAI2646656.1"/>
    <property type="molecule type" value="Genomic_DNA"/>
</dbReference>
<evidence type="ECO:0000313" key="2">
    <source>
        <dbReference type="EMBL" id="KAI2646656.1"/>
    </source>
</evidence>
<gene>
    <name evidence="2" type="ORF">H4Q32_028583</name>
</gene>
<keyword evidence="3" id="KW-1185">Reference proteome</keyword>